<organism evidence="1">
    <name type="scientific">Arundo donax</name>
    <name type="common">Giant reed</name>
    <name type="synonym">Donax arundinaceus</name>
    <dbReference type="NCBI Taxonomy" id="35708"/>
    <lineage>
        <taxon>Eukaryota</taxon>
        <taxon>Viridiplantae</taxon>
        <taxon>Streptophyta</taxon>
        <taxon>Embryophyta</taxon>
        <taxon>Tracheophyta</taxon>
        <taxon>Spermatophyta</taxon>
        <taxon>Magnoliopsida</taxon>
        <taxon>Liliopsida</taxon>
        <taxon>Poales</taxon>
        <taxon>Poaceae</taxon>
        <taxon>PACMAD clade</taxon>
        <taxon>Arundinoideae</taxon>
        <taxon>Arundineae</taxon>
        <taxon>Arundo</taxon>
    </lineage>
</organism>
<evidence type="ECO:0000313" key="1">
    <source>
        <dbReference type="EMBL" id="JAD41178.1"/>
    </source>
</evidence>
<dbReference type="EMBL" id="GBRH01256717">
    <property type="protein sequence ID" value="JAD41178.1"/>
    <property type="molecule type" value="Transcribed_RNA"/>
</dbReference>
<name>A0A0A8ZU42_ARUDO</name>
<reference evidence="1" key="2">
    <citation type="journal article" date="2015" name="Data Brief">
        <title>Shoot transcriptome of the giant reed, Arundo donax.</title>
        <authorList>
            <person name="Barrero R.A."/>
            <person name="Guerrero F.D."/>
            <person name="Moolhuijzen P."/>
            <person name="Goolsby J.A."/>
            <person name="Tidwell J."/>
            <person name="Bellgard S.E."/>
            <person name="Bellgard M.I."/>
        </authorList>
    </citation>
    <scope>NUCLEOTIDE SEQUENCE</scope>
    <source>
        <tissue evidence="1">Shoot tissue taken approximately 20 cm above the soil surface</tissue>
    </source>
</reference>
<protein>
    <submittedName>
        <fullName evidence="1">Uncharacterized protein</fullName>
    </submittedName>
</protein>
<proteinExistence type="predicted"/>
<reference evidence="1" key="1">
    <citation type="submission" date="2014-09" db="EMBL/GenBank/DDBJ databases">
        <authorList>
            <person name="Magalhaes I.L.F."/>
            <person name="Oliveira U."/>
            <person name="Santos F.R."/>
            <person name="Vidigal T.H.D.A."/>
            <person name="Brescovit A.D."/>
            <person name="Santos A.J."/>
        </authorList>
    </citation>
    <scope>NUCLEOTIDE SEQUENCE</scope>
    <source>
        <tissue evidence="1">Shoot tissue taken approximately 20 cm above the soil surface</tissue>
    </source>
</reference>
<sequence>MDKTAKLVVFKVMFCSLLTGFGPDGVKNGAASLPCFLEEVSPLC</sequence>
<dbReference type="AlphaFoldDB" id="A0A0A8ZU42"/>
<accession>A0A0A8ZU42</accession>